<dbReference type="EMBL" id="LT598478">
    <property type="protein sequence ID" value="SCU81282.1"/>
    <property type="molecule type" value="Genomic_DNA"/>
</dbReference>
<dbReference type="Gene3D" id="3.40.50.880">
    <property type="match status" value="1"/>
</dbReference>
<sequence>MNVLVYNGPGASPDSVKHTLVSLRRLLEPFYAVSTVNAKILKTEPWAGKTSAVVFPGGADLPYTKECASVMPQIKKFVSKQGGSFIGFCAGGYFATDRVEFALRDPQLEVVGTRDLKFFPGVGRGPAFHGFKYNSEAGARAANLKIPNGEEFKTYYNGGCVFADAEKFDNVEVLARYSEPLDVPFSQNGEGLGAAVVLCHVGKGKALLTGPHPEYVPILLQKMHDRDYNSSVADVLMEHETSRLKFMKDMLTKLGLHCNNDFAERTAPSLTPLLVVSPNKTQLLGELEKNLAESDAVVENDVTILKGETDTFRIYRGFDRYGVASRELLDREPDEVVKTIILSSAEEPNAPPGLTPNFDTEKYFQHLNPSTSVGSLLMYGEIITSSSALLNNNKKLLSLFPATSTLHVGTIQVSGRGRGGNVWINPKGVSASTACVNLPLKSPTTGRPISIVFVQYLAMLAYCKAILGYASGFEDLPVKIKWPNDLYAMKPDYYRSKNTKLTGKGMEGSKVPLSELEPAYAKISGLLVNTNFINNQYSLLLGCGLNVSHDGPTTSLNSWVKILNQERESSHMPLLPEVEVEKLQALYMNNLDLLIKEFINYGVDRMLPEYYKLWLHTDQIVTLTDHQNIRAQLVGITKDYGLLIAKELASGSNTQFTGNVYHLQPDGNTFDIFKGLISKKVI</sequence>
<organism evidence="2 3">
    <name type="scientific">Lachancea meyersii CBS 8951</name>
    <dbReference type="NCBI Taxonomy" id="1266667"/>
    <lineage>
        <taxon>Eukaryota</taxon>
        <taxon>Fungi</taxon>
        <taxon>Dikarya</taxon>
        <taxon>Ascomycota</taxon>
        <taxon>Saccharomycotina</taxon>
        <taxon>Saccharomycetes</taxon>
        <taxon>Saccharomycetales</taxon>
        <taxon>Saccharomycetaceae</taxon>
        <taxon>Lachancea</taxon>
    </lineage>
</organism>
<dbReference type="InterPro" id="IPR045864">
    <property type="entry name" value="aa-tRNA-synth_II/BPL/LPL"/>
</dbReference>
<accession>A0A1G4IW87</accession>
<dbReference type="InterPro" id="IPR019197">
    <property type="entry name" value="Biotin-prot_ligase_N"/>
</dbReference>
<proteinExistence type="predicted"/>
<dbReference type="GO" id="GO:0004077">
    <property type="term" value="F:biotin--[biotin carboxyl-carrier protein] ligase activity"/>
    <property type="evidence" value="ECO:0007669"/>
    <property type="project" value="TreeGrafter"/>
</dbReference>
<dbReference type="PANTHER" id="PTHR12835:SF5">
    <property type="entry name" value="BIOTIN--PROTEIN LIGASE"/>
    <property type="match status" value="1"/>
</dbReference>
<dbReference type="InterPro" id="IPR029062">
    <property type="entry name" value="Class_I_gatase-like"/>
</dbReference>
<dbReference type="InterPro" id="IPR004143">
    <property type="entry name" value="BPL_LPL_catalytic"/>
</dbReference>
<keyword evidence="3" id="KW-1185">Reference proteome</keyword>
<dbReference type="PANTHER" id="PTHR12835">
    <property type="entry name" value="BIOTIN PROTEIN LIGASE"/>
    <property type="match status" value="1"/>
</dbReference>
<dbReference type="AlphaFoldDB" id="A0A1G4IW87"/>
<protein>
    <submittedName>
        <fullName evidence="2">LAME_0B06348g1_1</fullName>
    </submittedName>
</protein>
<name>A0A1G4IW87_9SACH</name>
<evidence type="ECO:0000259" key="1">
    <source>
        <dbReference type="PROSITE" id="PS51733"/>
    </source>
</evidence>
<dbReference type="Proteomes" id="UP000191144">
    <property type="component" value="Chromosome B"/>
</dbReference>
<dbReference type="GO" id="GO:0005737">
    <property type="term" value="C:cytoplasm"/>
    <property type="evidence" value="ECO:0007669"/>
    <property type="project" value="TreeGrafter"/>
</dbReference>
<evidence type="ECO:0000313" key="2">
    <source>
        <dbReference type="EMBL" id="SCU81282.1"/>
    </source>
</evidence>
<feature type="domain" description="BPL/LPL catalytic" evidence="1">
    <location>
        <begin position="368"/>
        <end position="599"/>
    </location>
</feature>
<reference evidence="3" key="1">
    <citation type="submission" date="2016-03" db="EMBL/GenBank/DDBJ databases">
        <authorList>
            <person name="Devillers Hugo."/>
        </authorList>
    </citation>
    <scope>NUCLEOTIDE SEQUENCE [LARGE SCALE GENOMIC DNA]</scope>
</reference>
<dbReference type="PROSITE" id="PS51733">
    <property type="entry name" value="BPL_LPL_CATALYTIC"/>
    <property type="match status" value="1"/>
</dbReference>
<dbReference type="SUPFAM" id="SSF55681">
    <property type="entry name" value="Class II aaRS and biotin synthetases"/>
    <property type="match status" value="1"/>
</dbReference>
<dbReference type="Pfam" id="PF09825">
    <property type="entry name" value="BPL_N"/>
    <property type="match status" value="1"/>
</dbReference>
<dbReference type="Pfam" id="PF03099">
    <property type="entry name" value="BPL_LplA_LipB"/>
    <property type="match status" value="1"/>
</dbReference>
<evidence type="ECO:0000313" key="3">
    <source>
        <dbReference type="Proteomes" id="UP000191144"/>
    </source>
</evidence>
<dbReference type="Gene3D" id="3.30.930.10">
    <property type="entry name" value="Bira Bifunctional Protein, Domain 2"/>
    <property type="match status" value="1"/>
</dbReference>
<dbReference type="OrthoDB" id="10250105at2759"/>
<gene>
    <name evidence="2" type="ORF">LAME_0B06348G</name>
</gene>
<dbReference type="SUPFAM" id="SSF52317">
    <property type="entry name" value="Class I glutamine amidotransferase-like"/>
    <property type="match status" value="1"/>
</dbReference>
<dbReference type="CDD" id="cd03144">
    <property type="entry name" value="GATase1_ScBLP_like"/>
    <property type="match status" value="1"/>
</dbReference>